<feature type="compositionally biased region" description="Polar residues" evidence="1">
    <location>
        <begin position="86"/>
        <end position="101"/>
    </location>
</feature>
<protein>
    <submittedName>
        <fullName evidence="2">Uncharacterized protein</fullName>
    </submittedName>
</protein>
<gene>
    <name evidence="2" type="ORF">PoB_005641900</name>
</gene>
<sequence length="224" mass="24024">MPDTVLVIVSRILASLLKTIRFGSHGALALNSGTICTINTRKHRHCVFSQSTIGDPKLLGPSSGQGIGGRAQTRDRSVSADLRAASLSTEPPTPPKTTRNAIRSGDVISACKQTTVASVQGAAPTPPASPLAQQNMDSNLVRDSTSPGLCLRGNAARRRFQATSSGVRATLKRRLILRVSHKRRWLGKVDPPTNSVIGSTRARVGRKVCLFRRNCQVNITAWVN</sequence>
<keyword evidence="3" id="KW-1185">Reference proteome</keyword>
<dbReference type="Proteomes" id="UP000735302">
    <property type="component" value="Unassembled WGS sequence"/>
</dbReference>
<evidence type="ECO:0000256" key="1">
    <source>
        <dbReference type="SAM" id="MobiDB-lite"/>
    </source>
</evidence>
<proteinExistence type="predicted"/>
<organism evidence="2 3">
    <name type="scientific">Plakobranchus ocellatus</name>
    <dbReference type="NCBI Taxonomy" id="259542"/>
    <lineage>
        <taxon>Eukaryota</taxon>
        <taxon>Metazoa</taxon>
        <taxon>Spiralia</taxon>
        <taxon>Lophotrochozoa</taxon>
        <taxon>Mollusca</taxon>
        <taxon>Gastropoda</taxon>
        <taxon>Heterobranchia</taxon>
        <taxon>Euthyneura</taxon>
        <taxon>Panpulmonata</taxon>
        <taxon>Sacoglossa</taxon>
        <taxon>Placobranchoidea</taxon>
        <taxon>Plakobranchidae</taxon>
        <taxon>Plakobranchus</taxon>
    </lineage>
</organism>
<name>A0AAV4CBG0_9GAST</name>
<dbReference type="EMBL" id="BLXT01006199">
    <property type="protein sequence ID" value="GFO29914.1"/>
    <property type="molecule type" value="Genomic_DNA"/>
</dbReference>
<evidence type="ECO:0000313" key="2">
    <source>
        <dbReference type="EMBL" id="GFO29914.1"/>
    </source>
</evidence>
<accession>A0AAV4CBG0</accession>
<reference evidence="2 3" key="1">
    <citation type="journal article" date="2021" name="Elife">
        <title>Chloroplast acquisition without the gene transfer in kleptoplastic sea slugs, Plakobranchus ocellatus.</title>
        <authorList>
            <person name="Maeda T."/>
            <person name="Takahashi S."/>
            <person name="Yoshida T."/>
            <person name="Shimamura S."/>
            <person name="Takaki Y."/>
            <person name="Nagai Y."/>
            <person name="Toyoda A."/>
            <person name="Suzuki Y."/>
            <person name="Arimoto A."/>
            <person name="Ishii H."/>
            <person name="Satoh N."/>
            <person name="Nishiyama T."/>
            <person name="Hasebe M."/>
            <person name="Maruyama T."/>
            <person name="Minagawa J."/>
            <person name="Obokata J."/>
            <person name="Shigenobu S."/>
        </authorList>
    </citation>
    <scope>NUCLEOTIDE SEQUENCE [LARGE SCALE GENOMIC DNA]</scope>
</reference>
<dbReference type="AlphaFoldDB" id="A0AAV4CBG0"/>
<feature type="region of interest" description="Disordered" evidence="1">
    <location>
        <begin position="58"/>
        <end position="101"/>
    </location>
</feature>
<evidence type="ECO:0000313" key="3">
    <source>
        <dbReference type="Proteomes" id="UP000735302"/>
    </source>
</evidence>
<comment type="caution">
    <text evidence="2">The sequence shown here is derived from an EMBL/GenBank/DDBJ whole genome shotgun (WGS) entry which is preliminary data.</text>
</comment>